<dbReference type="InterPro" id="IPR021514">
    <property type="entry name" value="DUF3176"/>
</dbReference>
<keyword evidence="1" id="KW-0472">Membrane</keyword>
<dbReference type="EMBL" id="JAZHXI010000015">
    <property type="protein sequence ID" value="KAL2063693.1"/>
    <property type="molecule type" value="Genomic_DNA"/>
</dbReference>
<protein>
    <submittedName>
        <fullName evidence="2">Uncharacterized protein</fullName>
    </submittedName>
</protein>
<keyword evidence="1" id="KW-1133">Transmembrane helix</keyword>
<accession>A0ABR4C197</accession>
<proteinExistence type="predicted"/>
<reference evidence="2 3" key="1">
    <citation type="journal article" date="2024" name="Commun. Biol.">
        <title>Comparative genomic analysis of thermophilic fungi reveals convergent evolutionary adaptations and gene losses.</title>
        <authorList>
            <person name="Steindorff A.S."/>
            <person name="Aguilar-Pontes M.V."/>
            <person name="Robinson A.J."/>
            <person name="Andreopoulos B."/>
            <person name="LaButti K."/>
            <person name="Kuo A."/>
            <person name="Mondo S."/>
            <person name="Riley R."/>
            <person name="Otillar R."/>
            <person name="Haridas S."/>
            <person name="Lipzen A."/>
            <person name="Grimwood J."/>
            <person name="Schmutz J."/>
            <person name="Clum A."/>
            <person name="Reid I.D."/>
            <person name="Moisan M.C."/>
            <person name="Butler G."/>
            <person name="Nguyen T.T.M."/>
            <person name="Dewar K."/>
            <person name="Conant G."/>
            <person name="Drula E."/>
            <person name="Henrissat B."/>
            <person name="Hansel C."/>
            <person name="Singer S."/>
            <person name="Hutchinson M.I."/>
            <person name="de Vries R.P."/>
            <person name="Natvig D.O."/>
            <person name="Powell A.J."/>
            <person name="Tsang A."/>
            <person name="Grigoriev I.V."/>
        </authorList>
    </citation>
    <scope>NUCLEOTIDE SEQUENCE [LARGE SCALE GENOMIC DNA]</scope>
    <source>
        <strain evidence="2 3">CBS 494.80</strain>
    </source>
</reference>
<comment type="caution">
    <text evidence="2">The sequence shown here is derived from an EMBL/GenBank/DDBJ whole genome shotgun (WGS) entry which is preliminary data.</text>
</comment>
<gene>
    <name evidence="2" type="ORF">VTL71DRAFT_5498</name>
</gene>
<dbReference type="Proteomes" id="UP001595075">
    <property type="component" value="Unassembled WGS sequence"/>
</dbReference>
<dbReference type="Pfam" id="PF11374">
    <property type="entry name" value="DUF3176"/>
    <property type="match status" value="1"/>
</dbReference>
<organism evidence="2 3">
    <name type="scientific">Oculimacula yallundae</name>
    <dbReference type="NCBI Taxonomy" id="86028"/>
    <lineage>
        <taxon>Eukaryota</taxon>
        <taxon>Fungi</taxon>
        <taxon>Dikarya</taxon>
        <taxon>Ascomycota</taxon>
        <taxon>Pezizomycotina</taxon>
        <taxon>Leotiomycetes</taxon>
        <taxon>Helotiales</taxon>
        <taxon>Ploettnerulaceae</taxon>
        <taxon>Oculimacula</taxon>
    </lineage>
</organism>
<evidence type="ECO:0000313" key="2">
    <source>
        <dbReference type="EMBL" id="KAL2063693.1"/>
    </source>
</evidence>
<name>A0ABR4C197_9HELO</name>
<evidence type="ECO:0000256" key="1">
    <source>
        <dbReference type="SAM" id="Phobius"/>
    </source>
</evidence>
<dbReference type="PANTHER" id="PTHR35394">
    <property type="entry name" value="DUF3176 DOMAIN-CONTAINING PROTEIN"/>
    <property type="match status" value="1"/>
</dbReference>
<feature type="transmembrane region" description="Helical" evidence="1">
    <location>
        <begin position="75"/>
        <end position="98"/>
    </location>
</feature>
<feature type="transmembrane region" description="Helical" evidence="1">
    <location>
        <begin position="514"/>
        <end position="536"/>
    </location>
</feature>
<keyword evidence="3" id="KW-1185">Reference proteome</keyword>
<feature type="transmembrane region" description="Helical" evidence="1">
    <location>
        <begin position="33"/>
        <end position="55"/>
    </location>
</feature>
<feature type="transmembrane region" description="Helical" evidence="1">
    <location>
        <begin position="135"/>
        <end position="155"/>
    </location>
</feature>
<keyword evidence="1" id="KW-0812">Transmembrane</keyword>
<sequence>MMSGKDIFSTSRQVDTFIGISSPKSRNRISSTWWVWEILSMSMSWACTACLVYILNRHHKTSLASWPWPISINATVALLVTIAKATLLVAVSACLGQAKWAYLKKQSRNLNHLEVIDGASRGTWGSLQTLSQISWGLATIGAIIVLLALPIDFFAQQVVRLEQILNEVNITGSSATFGYTQSYDTGTTNRDRQSGDPFAFDDSTVDSAMQGAVLRGIYQNTWSPLFKCTTNCTWQDTYTSLGFDSSCSDVTAETLSTQICVKSGSNATCNFKTPGNISLTTQAIRTVWSTIAIVNSSSLLGEAGSLVNTGTKVDYQSSIPSGLVRTAIWTNISKTVQGYDNDSQEHQDRIFECTLSLVAWRWSNISSISNSFFIGLKERIPLNKGIRLPAIPGSGGPPIVDRYWFNESSSGQHSSNYSQSSFNQSSVPSLYVLSSDIGALVSFITSPAISGKMLNGESLPTYTQGVTGAFTNQNATAIFTNVAESMTEYLQQTRTRVLAHGTTSEAIVIIRVRWIWMALPLLVEVAGAVLLAGTILSSRRSKQVPLWKSSPTALLFHGVFPDGLMSSDLKGPEELNRRVQSLKVRLE</sequence>
<evidence type="ECO:0000313" key="3">
    <source>
        <dbReference type="Proteomes" id="UP001595075"/>
    </source>
</evidence>
<dbReference type="PANTHER" id="PTHR35394:SF5">
    <property type="entry name" value="DUF3176 DOMAIN-CONTAINING PROTEIN"/>
    <property type="match status" value="1"/>
</dbReference>